<keyword evidence="2" id="KW-1185">Reference proteome</keyword>
<dbReference type="Proteomes" id="UP000886501">
    <property type="component" value="Unassembled WGS sequence"/>
</dbReference>
<accession>A0ACB6ZBF0</accession>
<reference evidence="1" key="1">
    <citation type="submission" date="2019-10" db="EMBL/GenBank/DDBJ databases">
        <authorList>
            <consortium name="DOE Joint Genome Institute"/>
            <person name="Kuo A."/>
            <person name="Miyauchi S."/>
            <person name="Kiss E."/>
            <person name="Drula E."/>
            <person name="Kohler A."/>
            <person name="Sanchez-Garcia M."/>
            <person name="Andreopoulos B."/>
            <person name="Barry K.W."/>
            <person name="Bonito G."/>
            <person name="Buee M."/>
            <person name="Carver A."/>
            <person name="Chen C."/>
            <person name="Cichocki N."/>
            <person name="Clum A."/>
            <person name="Culley D."/>
            <person name="Crous P.W."/>
            <person name="Fauchery L."/>
            <person name="Girlanda M."/>
            <person name="Hayes R."/>
            <person name="Keri Z."/>
            <person name="Labutti K."/>
            <person name="Lipzen A."/>
            <person name="Lombard V."/>
            <person name="Magnuson J."/>
            <person name="Maillard F."/>
            <person name="Morin E."/>
            <person name="Murat C."/>
            <person name="Nolan M."/>
            <person name="Ohm R."/>
            <person name="Pangilinan J."/>
            <person name="Pereira M."/>
            <person name="Perotto S."/>
            <person name="Peter M."/>
            <person name="Riley R."/>
            <person name="Sitrit Y."/>
            <person name="Stielow B."/>
            <person name="Szollosi G."/>
            <person name="Zifcakova L."/>
            <person name="Stursova M."/>
            <person name="Spatafora J.W."/>
            <person name="Tedersoo L."/>
            <person name="Vaario L.-M."/>
            <person name="Yamada A."/>
            <person name="Yan M."/>
            <person name="Wang P."/>
            <person name="Xu J."/>
            <person name="Bruns T."/>
            <person name="Baldrian P."/>
            <person name="Vilgalys R."/>
            <person name="Henrissat B."/>
            <person name="Grigoriev I.V."/>
            <person name="Hibbett D."/>
            <person name="Nagy L.G."/>
            <person name="Martin F.M."/>
        </authorList>
    </citation>
    <scope>NUCLEOTIDE SEQUENCE</scope>
    <source>
        <strain evidence="1">P2</strain>
    </source>
</reference>
<protein>
    <submittedName>
        <fullName evidence="1">Uncharacterized protein</fullName>
    </submittedName>
</protein>
<comment type="caution">
    <text evidence="1">The sequence shown here is derived from an EMBL/GenBank/DDBJ whole genome shotgun (WGS) entry which is preliminary data.</text>
</comment>
<evidence type="ECO:0000313" key="1">
    <source>
        <dbReference type="EMBL" id="KAF9647075.1"/>
    </source>
</evidence>
<reference evidence="1" key="2">
    <citation type="journal article" date="2020" name="Nat. Commun.">
        <title>Large-scale genome sequencing of mycorrhizal fungi provides insights into the early evolution of symbiotic traits.</title>
        <authorList>
            <person name="Miyauchi S."/>
            <person name="Kiss E."/>
            <person name="Kuo A."/>
            <person name="Drula E."/>
            <person name="Kohler A."/>
            <person name="Sanchez-Garcia M."/>
            <person name="Morin E."/>
            <person name="Andreopoulos B."/>
            <person name="Barry K.W."/>
            <person name="Bonito G."/>
            <person name="Buee M."/>
            <person name="Carver A."/>
            <person name="Chen C."/>
            <person name="Cichocki N."/>
            <person name="Clum A."/>
            <person name="Culley D."/>
            <person name="Crous P.W."/>
            <person name="Fauchery L."/>
            <person name="Girlanda M."/>
            <person name="Hayes R.D."/>
            <person name="Keri Z."/>
            <person name="LaButti K."/>
            <person name="Lipzen A."/>
            <person name="Lombard V."/>
            <person name="Magnuson J."/>
            <person name="Maillard F."/>
            <person name="Murat C."/>
            <person name="Nolan M."/>
            <person name="Ohm R.A."/>
            <person name="Pangilinan J."/>
            <person name="Pereira M.F."/>
            <person name="Perotto S."/>
            <person name="Peter M."/>
            <person name="Pfister S."/>
            <person name="Riley R."/>
            <person name="Sitrit Y."/>
            <person name="Stielow J.B."/>
            <person name="Szollosi G."/>
            <person name="Zifcakova L."/>
            <person name="Stursova M."/>
            <person name="Spatafora J.W."/>
            <person name="Tedersoo L."/>
            <person name="Vaario L.M."/>
            <person name="Yamada A."/>
            <person name="Yan M."/>
            <person name="Wang P."/>
            <person name="Xu J."/>
            <person name="Bruns T."/>
            <person name="Baldrian P."/>
            <person name="Vilgalys R."/>
            <person name="Dunand C."/>
            <person name="Henrissat B."/>
            <person name="Grigoriev I.V."/>
            <person name="Hibbett D."/>
            <person name="Nagy L.G."/>
            <person name="Martin F.M."/>
        </authorList>
    </citation>
    <scope>NUCLEOTIDE SEQUENCE</scope>
    <source>
        <strain evidence="1">P2</strain>
    </source>
</reference>
<evidence type="ECO:0000313" key="2">
    <source>
        <dbReference type="Proteomes" id="UP000886501"/>
    </source>
</evidence>
<sequence>MGLENGSLMSLWGPRRRYFGAPRFFWDEPSPGISAKLIARFRHVVGFTCFGFLFYMLIVMVSLSTCWPTRRDLPLSMNAIDGRHDLEASIPEAIQFHWSVTPLFIQKGRVEGDRVASEWAMVLGGLPPLIDILVAVLKIPSLSMHGY</sequence>
<proteinExistence type="predicted"/>
<gene>
    <name evidence="1" type="ORF">BDM02DRAFT_3270492</name>
</gene>
<organism evidence="1 2">
    <name type="scientific">Thelephora ganbajun</name>
    <name type="common">Ganba fungus</name>
    <dbReference type="NCBI Taxonomy" id="370292"/>
    <lineage>
        <taxon>Eukaryota</taxon>
        <taxon>Fungi</taxon>
        <taxon>Dikarya</taxon>
        <taxon>Basidiomycota</taxon>
        <taxon>Agaricomycotina</taxon>
        <taxon>Agaricomycetes</taxon>
        <taxon>Thelephorales</taxon>
        <taxon>Thelephoraceae</taxon>
        <taxon>Thelephora</taxon>
    </lineage>
</organism>
<name>A0ACB6ZBF0_THEGA</name>
<dbReference type="EMBL" id="MU118041">
    <property type="protein sequence ID" value="KAF9647075.1"/>
    <property type="molecule type" value="Genomic_DNA"/>
</dbReference>